<organism evidence="2 3">
    <name type="scientific">Daphnia magna</name>
    <dbReference type="NCBI Taxonomy" id="35525"/>
    <lineage>
        <taxon>Eukaryota</taxon>
        <taxon>Metazoa</taxon>
        <taxon>Ecdysozoa</taxon>
        <taxon>Arthropoda</taxon>
        <taxon>Crustacea</taxon>
        <taxon>Branchiopoda</taxon>
        <taxon>Diplostraca</taxon>
        <taxon>Cladocera</taxon>
        <taxon>Anomopoda</taxon>
        <taxon>Daphniidae</taxon>
        <taxon>Daphnia</taxon>
    </lineage>
</organism>
<keyword evidence="3" id="KW-1185">Reference proteome</keyword>
<accession>A0ABR0A1Q3</accession>
<comment type="caution">
    <text evidence="2">The sequence shown here is derived from an EMBL/GenBank/DDBJ whole genome shotgun (WGS) entry which is preliminary data.</text>
</comment>
<evidence type="ECO:0000313" key="2">
    <source>
        <dbReference type="EMBL" id="KAK4018884.1"/>
    </source>
</evidence>
<name>A0ABR0A1Q3_9CRUS</name>
<dbReference type="EMBL" id="JAOYFB010000036">
    <property type="protein sequence ID" value="KAK4018884.1"/>
    <property type="molecule type" value="Genomic_DNA"/>
</dbReference>
<protein>
    <submittedName>
        <fullName evidence="2">Uncharacterized protein</fullName>
    </submittedName>
</protein>
<gene>
    <name evidence="2" type="ORF">OUZ56_000924</name>
</gene>
<evidence type="ECO:0000313" key="3">
    <source>
        <dbReference type="Proteomes" id="UP001234178"/>
    </source>
</evidence>
<dbReference type="Proteomes" id="UP001234178">
    <property type="component" value="Unassembled WGS sequence"/>
</dbReference>
<sequence>MWLNTGTRQCCIMEHKNTMRQIKHGRRTERTTAPARICTKNHGPNFGLGMEKKKARDNMFSPTSHRIVCARNC</sequence>
<feature type="region of interest" description="Disordered" evidence="1">
    <location>
        <begin position="37"/>
        <end position="60"/>
    </location>
</feature>
<proteinExistence type="predicted"/>
<reference evidence="2 3" key="1">
    <citation type="journal article" date="2023" name="Nucleic Acids Res.">
        <title>The hologenome of Daphnia magna reveals possible DNA methylation and microbiome-mediated evolution of the host genome.</title>
        <authorList>
            <person name="Chaturvedi A."/>
            <person name="Li X."/>
            <person name="Dhandapani V."/>
            <person name="Marshall H."/>
            <person name="Kissane S."/>
            <person name="Cuenca-Cambronero M."/>
            <person name="Asole G."/>
            <person name="Calvet F."/>
            <person name="Ruiz-Romero M."/>
            <person name="Marangio P."/>
            <person name="Guigo R."/>
            <person name="Rago D."/>
            <person name="Mirbahai L."/>
            <person name="Eastwood N."/>
            <person name="Colbourne J.K."/>
            <person name="Zhou J."/>
            <person name="Mallon E."/>
            <person name="Orsini L."/>
        </authorList>
    </citation>
    <scope>NUCLEOTIDE SEQUENCE [LARGE SCALE GENOMIC DNA]</scope>
    <source>
        <strain evidence="2">LRV0_1</strain>
    </source>
</reference>
<evidence type="ECO:0000256" key="1">
    <source>
        <dbReference type="SAM" id="MobiDB-lite"/>
    </source>
</evidence>